<reference evidence="2" key="1">
    <citation type="submission" date="2016-10" db="EMBL/GenBank/DDBJ databases">
        <authorList>
            <person name="Varghese N."/>
            <person name="Submissions S."/>
        </authorList>
    </citation>
    <scope>NUCLEOTIDE SEQUENCE [LARGE SCALE GENOMIC DNA]</scope>
    <source>
        <strain evidence="2">IBRC-M10078</strain>
    </source>
</reference>
<dbReference type="RefSeq" id="WP_090849644.1">
    <property type="nucleotide sequence ID" value="NZ_FNJU01000001.1"/>
</dbReference>
<dbReference type="AlphaFoldDB" id="A0A1H0Q2V4"/>
<keyword evidence="2" id="KW-1185">Reference proteome</keyword>
<organism evidence="1 2">
    <name type="scientific">Litchfieldia salsa</name>
    <dbReference type="NCBI Taxonomy" id="930152"/>
    <lineage>
        <taxon>Bacteria</taxon>
        <taxon>Bacillati</taxon>
        <taxon>Bacillota</taxon>
        <taxon>Bacilli</taxon>
        <taxon>Bacillales</taxon>
        <taxon>Bacillaceae</taxon>
        <taxon>Litchfieldia</taxon>
    </lineage>
</organism>
<evidence type="ECO:0000313" key="2">
    <source>
        <dbReference type="Proteomes" id="UP000199159"/>
    </source>
</evidence>
<gene>
    <name evidence="1" type="ORF">SAMN05216565_101547</name>
</gene>
<protein>
    <submittedName>
        <fullName evidence="1">Uncharacterized protein</fullName>
    </submittedName>
</protein>
<proteinExistence type="predicted"/>
<evidence type="ECO:0000313" key="1">
    <source>
        <dbReference type="EMBL" id="SDP10959.1"/>
    </source>
</evidence>
<accession>A0A1H0Q2V4</accession>
<name>A0A1H0Q2V4_9BACI</name>
<dbReference type="Proteomes" id="UP000199159">
    <property type="component" value="Unassembled WGS sequence"/>
</dbReference>
<dbReference type="STRING" id="930152.SAMN05216565_101547"/>
<dbReference type="EMBL" id="FNJU01000001">
    <property type="protein sequence ID" value="SDP10959.1"/>
    <property type="molecule type" value="Genomic_DNA"/>
</dbReference>
<dbReference type="OrthoDB" id="2433869at2"/>
<sequence>MKKYWKLTAIVAVIVISIGTFFVNSALSKEQFPEFVIQTESGDEDEIKSLVLEGSYEESSSMYYAYTNVNISAGGSTYKSHSFLDLVFGHTPTLIKELQKEYRTFMRGKTAWVNLYFEDDQFLAYADVEDGSFSSRDHKLTISVLNKEEGHTASFKLAVPGGNEIEHLFVEDVQLVQGELFIITHNVMRKNYDEKHIYTVNLANKKISSHEAIIGAPTQGQSETYFTLQLIGSNPTRANEQLIFVKTEVKVIDDMESYREEEIDQEIISYNLATKEKEVINVPDLSLNENQLSFFDGSTIYFIRSEGEKYVVIPYSLVDDQVGKPFSIPILGELNAEGQIVTVKDDKLYIVSSQMSPRFDMTGNIIVADVLKGEILFKGQIALKDSSKREGNFELYIHEMFVN</sequence>